<dbReference type="InterPro" id="IPR006093">
    <property type="entry name" value="Oxy_OxRdtase_FAD_BS"/>
</dbReference>
<dbReference type="PANTHER" id="PTHR42973:SF39">
    <property type="entry name" value="FAD-BINDING PCMH-TYPE DOMAIN-CONTAINING PROTEIN"/>
    <property type="match status" value="1"/>
</dbReference>
<comment type="cofactor">
    <cofactor evidence="1">
        <name>FAD</name>
        <dbReference type="ChEBI" id="CHEBI:57692"/>
    </cofactor>
</comment>
<dbReference type="Proteomes" id="UP001358417">
    <property type="component" value="Unassembled WGS sequence"/>
</dbReference>
<evidence type="ECO:0000256" key="4">
    <source>
        <dbReference type="ARBA" id="ARBA00022827"/>
    </source>
</evidence>
<dbReference type="Gene3D" id="3.40.462.20">
    <property type="match status" value="1"/>
</dbReference>
<evidence type="ECO:0000313" key="7">
    <source>
        <dbReference type="EMBL" id="KAK5048708.1"/>
    </source>
</evidence>
<keyword evidence="4" id="KW-0274">FAD</keyword>
<name>A0AAV9N3D2_9EURO</name>
<dbReference type="PROSITE" id="PS00862">
    <property type="entry name" value="OX2_COVAL_FAD"/>
    <property type="match status" value="1"/>
</dbReference>
<dbReference type="AlphaFoldDB" id="A0AAV9N3D2"/>
<accession>A0AAV9N3D2</accession>
<organism evidence="7 8">
    <name type="scientific">Exophiala bonariae</name>
    <dbReference type="NCBI Taxonomy" id="1690606"/>
    <lineage>
        <taxon>Eukaryota</taxon>
        <taxon>Fungi</taxon>
        <taxon>Dikarya</taxon>
        <taxon>Ascomycota</taxon>
        <taxon>Pezizomycotina</taxon>
        <taxon>Eurotiomycetes</taxon>
        <taxon>Chaetothyriomycetidae</taxon>
        <taxon>Chaetothyriales</taxon>
        <taxon>Herpotrichiellaceae</taxon>
        <taxon>Exophiala</taxon>
    </lineage>
</organism>
<evidence type="ECO:0000256" key="3">
    <source>
        <dbReference type="ARBA" id="ARBA00022630"/>
    </source>
</evidence>
<reference evidence="7 8" key="1">
    <citation type="submission" date="2023-08" db="EMBL/GenBank/DDBJ databases">
        <title>Black Yeasts Isolated from many extreme environments.</title>
        <authorList>
            <person name="Coleine C."/>
            <person name="Stajich J.E."/>
            <person name="Selbmann L."/>
        </authorList>
    </citation>
    <scope>NUCLEOTIDE SEQUENCE [LARGE SCALE GENOMIC DNA]</scope>
    <source>
        <strain evidence="7 8">CCFEE 5792</strain>
    </source>
</reference>
<dbReference type="SUPFAM" id="SSF56176">
    <property type="entry name" value="FAD-binding/transporter-associated domain-like"/>
    <property type="match status" value="1"/>
</dbReference>
<sequence>MGSYAKPESTLVLDPTSTEYERYRTRIYNARHPDRKPVEIVVPLTTTDVTSAVKRAKEKGLKVGVRSGGHLFAAPAVIEQGLLIDVKFLNKDIQYDPVSQILTFSPGHTVEELAGHCGKIGRFFPYGHSRTVGAGGFLLTGGQGLFCRGHGYTYESWVTQIEVVTPNGEVVIANKTDNHDLFWAAGGCGQGFFGVLTRVWGRTDRLRKLFDTTYVLDSTDHFKPLLKWAIELAERIPKQQVDYFIGTMYADGQGLGDDESRAKRVLMLINITIGCDSIEEAKTLAAPLDTLPEEFRKIVVSQIPMQEREFEALWDLQDKFIPGGNGERYRVESVLVGFDASDDEIVDKAEAALLKLPTRKATGALAIVDSRPDENIQALSLPSRLMISSMVCYQDPSLDAKMDKWALDTYTEIEKLGLGQHAGDFDVNQRVSKIMTDSALTKWLKIREKYDPDEMFIGYRGFQKSLERKWNR</sequence>
<keyword evidence="3" id="KW-0285">Flavoprotein</keyword>
<evidence type="ECO:0000256" key="1">
    <source>
        <dbReference type="ARBA" id="ARBA00001974"/>
    </source>
</evidence>
<dbReference type="InterPro" id="IPR016169">
    <property type="entry name" value="FAD-bd_PCMH_sub2"/>
</dbReference>
<dbReference type="RefSeq" id="XP_064704067.1">
    <property type="nucleotide sequence ID" value="XM_064849364.1"/>
</dbReference>
<dbReference type="InterPro" id="IPR016167">
    <property type="entry name" value="FAD-bd_PCMH_sub1"/>
</dbReference>
<keyword evidence="8" id="KW-1185">Reference proteome</keyword>
<dbReference type="Gene3D" id="3.30.465.10">
    <property type="match status" value="1"/>
</dbReference>
<keyword evidence="5" id="KW-0560">Oxidoreductase</keyword>
<dbReference type="PROSITE" id="PS51387">
    <property type="entry name" value="FAD_PCMH"/>
    <property type="match status" value="1"/>
</dbReference>
<feature type="domain" description="FAD-binding PCMH-type" evidence="6">
    <location>
        <begin position="33"/>
        <end position="206"/>
    </location>
</feature>
<dbReference type="EMBL" id="JAVRRD010000021">
    <property type="protein sequence ID" value="KAK5048708.1"/>
    <property type="molecule type" value="Genomic_DNA"/>
</dbReference>
<dbReference type="Pfam" id="PF01565">
    <property type="entry name" value="FAD_binding_4"/>
    <property type="match status" value="1"/>
</dbReference>
<comment type="similarity">
    <text evidence="2">Belongs to the oxygen-dependent FAD-linked oxidoreductase family.</text>
</comment>
<gene>
    <name evidence="7" type="ORF">LTR84_005800</name>
</gene>
<dbReference type="InterPro" id="IPR006094">
    <property type="entry name" value="Oxid_FAD_bind_N"/>
</dbReference>
<evidence type="ECO:0000259" key="6">
    <source>
        <dbReference type="PROSITE" id="PS51387"/>
    </source>
</evidence>
<dbReference type="GO" id="GO:0016491">
    <property type="term" value="F:oxidoreductase activity"/>
    <property type="evidence" value="ECO:0007669"/>
    <property type="project" value="UniProtKB-KW"/>
</dbReference>
<dbReference type="GO" id="GO:0071949">
    <property type="term" value="F:FAD binding"/>
    <property type="evidence" value="ECO:0007669"/>
    <property type="project" value="InterPro"/>
</dbReference>
<comment type="caution">
    <text evidence="7">The sequence shown here is derived from an EMBL/GenBank/DDBJ whole genome shotgun (WGS) entry which is preliminary data.</text>
</comment>
<dbReference type="InterPro" id="IPR050416">
    <property type="entry name" value="FAD-linked_Oxidoreductase"/>
</dbReference>
<dbReference type="Gene3D" id="3.30.43.10">
    <property type="entry name" value="Uridine Diphospho-n-acetylenolpyruvylglucosamine Reductase, domain 2"/>
    <property type="match status" value="1"/>
</dbReference>
<dbReference type="InterPro" id="IPR036318">
    <property type="entry name" value="FAD-bd_PCMH-like_sf"/>
</dbReference>
<dbReference type="InterPro" id="IPR016166">
    <property type="entry name" value="FAD-bd_PCMH"/>
</dbReference>
<dbReference type="GeneID" id="89973974"/>
<evidence type="ECO:0000256" key="2">
    <source>
        <dbReference type="ARBA" id="ARBA00005466"/>
    </source>
</evidence>
<evidence type="ECO:0000313" key="8">
    <source>
        <dbReference type="Proteomes" id="UP001358417"/>
    </source>
</evidence>
<protein>
    <recommendedName>
        <fullName evidence="6">FAD-binding PCMH-type domain-containing protein</fullName>
    </recommendedName>
</protein>
<evidence type="ECO:0000256" key="5">
    <source>
        <dbReference type="ARBA" id="ARBA00023002"/>
    </source>
</evidence>
<dbReference type="PANTHER" id="PTHR42973">
    <property type="entry name" value="BINDING OXIDOREDUCTASE, PUTATIVE (AFU_ORTHOLOGUE AFUA_1G17690)-RELATED"/>
    <property type="match status" value="1"/>
</dbReference>
<proteinExistence type="inferred from homology"/>